<feature type="domain" description="DUF6852" evidence="2">
    <location>
        <begin position="51"/>
        <end position="119"/>
    </location>
</feature>
<dbReference type="InterPro" id="IPR049280">
    <property type="entry name" value="DUF6852"/>
</dbReference>
<dbReference type="Proteomes" id="UP000004892">
    <property type="component" value="Unassembled WGS sequence"/>
</dbReference>
<name>H1DGM3_9BACT</name>
<dbReference type="EMBL" id="ADMC01000022">
    <property type="protein sequence ID" value="EHP47556.1"/>
    <property type="molecule type" value="Genomic_DNA"/>
</dbReference>
<evidence type="ECO:0000313" key="3">
    <source>
        <dbReference type="EMBL" id="EHP47556.1"/>
    </source>
</evidence>
<evidence type="ECO:0000313" key="4">
    <source>
        <dbReference type="Proteomes" id="UP000004892"/>
    </source>
</evidence>
<organism evidence="3 4">
    <name type="scientific">Odoribacter laneus YIT 12061</name>
    <dbReference type="NCBI Taxonomy" id="742817"/>
    <lineage>
        <taxon>Bacteria</taxon>
        <taxon>Pseudomonadati</taxon>
        <taxon>Bacteroidota</taxon>
        <taxon>Bacteroidia</taxon>
        <taxon>Bacteroidales</taxon>
        <taxon>Odoribacteraceae</taxon>
        <taxon>Odoribacter</taxon>
    </lineage>
</organism>
<dbReference type="PATRIC" id="fig|742817.3.peg.1496"/>
<keyword evidence="4" id="KW-1185">Reference proteome</keyword>
<proteinExistence type="predicted"/>
<protein>
    <submittedName>
        <fullName evidence="3">Uncharacterized protein</fullName>
    </submittedName>
</protein>
<dbReference type="Pfam" id="PF21186">
    <property type="entry name" value="DUF6852"/>
    <property type="match status" value="1"/>
</dbReference>
<dbReference type="AlphaFoldDB" id="H1DGM3"/>
<evidence type="ECO:0000259" key="2">
    <source>
        <dbReference type="Pfam" id="PF21186"/>
    </source>
</evidence>
<dbReference type="InterPro" id="IPR049281">
    <property type="entry name" value="BVU_3817-like_C_sf"/>
</dbReference>
<evidence type="ECO:0000259" key="1">
    <source>
        <dbReference type="Pfam" id="PF18347"/>
    </source>
</evidence>
<dbReference type="InterPro" id="IPR049282">
    <property type="entry name" value="BVU_3817_N_sf"/>
</dbReference>
<gene>
    <name evidence="3" type="ORF">HMPREF9449_01409</name>
</gene>
<dbReference type="STRING" id="742817.HMPREF9449_01409"/>
<dbReference type="InterPro" id="IPR041218">
    <property type="entry name" value="DUF5606"/>
</dbReference>
<sequence>MMLKEILSISGKPGLYKLINNTSNAIIVESLLDGKRFAAYSNSKIIALEDISIYTEDEDMPLKEVLKRIFEKENGAQALSHKADTEKILAYFEEIVPEYDHNRVYVSDMRKIIQWYNLLADKKMLSFEEETPKAE</sequence>
<feature type="domain" description="DUF5606" evidence="1">
    <location>
        <begin position="3"/>
        <end position="48"/>
    </location>
</feature>
<dbReference type="Gene3D" id="2.30.30.730">
    <property type="match status" value="1"/>
</dbReference>
<accession>H1DGM3</accession>
<dbReference type="HOGENOM" id="CLU_118060_1_0_10"/>
<comment type="caution">
    <text evidence="3">The sequence shown here is derived from an EMBL/GenBank/DDBJ whole genome shotgun (WGS) entry which is preliminary data.</text>
</comment>
<dbReference type="Pfam" id="PF18347">
    <property type="entry name" value="DUF5606"/>
    <property type="match status" value="1"/>
</dbReference>
<dbReference type="Gene3D" id="1.10.10.1650">
    <property type="match status" value="1"/>
</dbReference>
<reference evidence="3 4" key="1">
    <citation type="submission" date="2012-01" db="EMBL/GenBank/DDBJ databases">
        <title>The Genome Sequence of Odoribacter laneus YIT 12061.</title>
        <authorList>
            <consortium name="The Broad Institute Genome Sequencing Platform"/>
            <person name="Earl A."/>
            <person name="Ward D."/>
            <person name="Feldgarden M."/>
            <person name="Gevers D."/>
            <person name="Morotomi M."/>
            <person name="Young S.K."/>
            <person name="Zeng Q."/>
            <person name="Gargeya S."/>
            <person name="Fitzgerald M."/>
            <person name="Haas B."/>
            <person name="Abouelleil A."/>
            <person name="Alvarado L."/>
            <person name="Arachchi H.M."/>
            <person name="Berlin A."/>
            <person name="Chapman S.B."/>
            <person name="Gearin G."/>
            <person name="Goldberg J."/>
            <person name="Griggs A."/>
            <person name="Gujja S."/>
            <person name="Hansen M."/>
            <person name="Heiman D."/>
            <person name="Howarth C."/>
            <person name="Larimer J."/>
            <person name="Lui A."/>
            <person name="MacDonald P.J.P."/>
            <person name="McCowen C."/>
            <person name="Montmayeur A."/>
            <person name="Murphy C."/>
            <person name="Neiman D."/>
            <person name="Pearson M."/>
            <person name="Priest M."/>
            <person name="Roberts A."/>
            <person name="Saif S."/>
            <person name="Shea T."/>
            <person name="Sisk P."/>
            <person name="Stolte C."/>
            <person name="Sykes S."/>
            <person name="Wortman J."/>
            <person name="Nusbaum C."/>
            <person name="Birren B."/>
        </authorList>
    </citation>
    <scope>NUCLEOTIDE SEQUENCE [LARGE SCALE GENOMIC DNA]</scope>
    <source>
        <strain evidence="3 4">YIT 12061</strain>
    </source>
</reference>
<dbReference type="eggNOG" id="ENOG502ZPSM">
    <property type="taxonomic scope" value="Bacteria"/>
</dbReference>